<keyword evidence="3" id="KW-1185">Reference proteome</keyword>
<dbReference type="Pfam" id="PF13676">
    <property type="entry name" value="TIR_2"/>
    <property type="match status" value="1"/>
</dbReference>
<dbReference type="Gene3D" id="3.40.50.10140">
    <property type="entry name" value="Toll/interleukin-1 receptor homology (TIR) domain"/>
    <property type="match status" value="1"/>
</dbReference>
<sequence length="951" mass="107391">MTSPQVFLSYSRTNLDAAVALRSELEKAGFTVFRDEDSIRAGDNWMERLQSALQGCSAFVLLYGREGVRRWVGAEVQYALGRNLSPHDDALRLPIFPILLPEGDLHSLPPFLSLFQIQRWQPEQALPVTLIQAIRDKTELLDDSNTFEGCPYLGLSAFQPEHANLFFGRREETLDALKLLGTLRDDVRPDHIRVDGQYCRWLQIEGNSGSGKSSLVNAGMLPLIQQGILWARTGYEHWHILKPMMPGEKPLQQLAEVLEHSLLAEQHQRDIGKRYQSLLADDKALALRLRDFKQDGKAFLLVVDQFEELFTFSDPTEKLAFDRQLYAALQDKDCPLFVVSTVRIDFLEHFEQLPCLKELYRQRLCERYLLPTVTQRGLQEAIEQPARLAGLDVGAVTTVMLNDAKGEPGALPLVENALRVLWEQREGNRLSGELYLRKGGIAGLLEEQADDLLKRLDSDLPKGRADALELLLSLTRINDEGRHTRRRLPLGEARLAAGGKKADPVRGQKIIDYLSGRLEPDGSNRKANGSLRLLTVVGEERNPSPTDSVLSVDLIHETLIRAKGKDEASGKLVGYWKTLYDYIDKNRERGFYRDQLARQAKEWQGKSAWGRWFNLAGWGELRAYRKLRPERGSVDERFLRRSRRMAWVQGGALALLLGFVGESYLWTLNNALPPGYMLTQQQFRLASWGLLPEPLPEMVEIPLPEGEFQVGDNDANIAPWLEQQGVSKGQVNMGIPPVMATLTEAFALGKYEVTYAQYDYYVWSQQRADNPPAYPGNPPNENARGQRAVVNVSWDDAQGYLQWLSIKTGDAYSLPTEAEWEYAARAETIPSYSPYWWGEEVGQNNANCLGCGSQWDNKFVAPVGSFKPNSFGLYDTAGNVWEWTCSEWKTDFDGSESECAKPDAASNRRVSRGGSWLNDTVFSRPSARFWLIAVHRDSTVGLRVLRASRTP</sequence>
<dbReference type="PANTHER" id="PTHR23150:SF35">
    <property type="entry name" value="BLL6746 PROTEIN"/>
    <property type="match status" value="1"/>
</dbReference>
<accession>A0A975F7J8</accession>
<protein>
    <submittedName>
        <fullName evidence="2">SUMF1/EgtB/PvdO family nonheme iron enzyme</fullName>
    </submittedName>
</protein>
<dbReference type="Pfam" id="PF03781">
    <property type="entry name" value="FGE-sulfatase"/>
    <property type="match status" value="1"/>
</dbReference>
<dbReference type="KEGG" id="tun:J9260_12040"/>
<dbReference type="InterPro" id="IPR000157">
    <property type="entry name" value="TIR_dom"/>
</dbReference>
<dbReference type="Proteomes" id="UP000672009">
    <property type="component" value="Chromosome"/>
</dbReference>
<gene>
    <name evidence="2" type="ORF">J9260_12040</name>
</gene>
<dbReference type="InterPro" id="IPR016187">
    <property type="entry name" value="CTDL_fold"/>
</dbReference>
<dbReference type="RefSeq" id="WP_210218001.1">
    <property type="nucleotide sequence ID" value="NZ_CP072793.1"/>
</dbReference>
<dbReference type="SUPFAM" id="SSF52200">
    <property type="entry name" value="Toll/Interleukin receptor TIR domain"/>
    <property type="match status" value="1"/>
</dbReference>
<proteinExistence type="predicted"/>
<dbReference type="InterPro" id="IPR049052">
    <property type="entry name" value="nSTAND1"/>
</dbReference>
<dbReference type="PROSITE" id="PS50104">
    <property type="entry name" value="TIR"/>
    <property type="match status" value="1"/>
</dbReference>
<dbReference type="AlphaFoldDB" id="A0A975F7J8"/>
<dbReference type="PANTHER" id="PTHR23150">
    <property type="entry name" value="SULFATASE MODIFYING FACTOR 1, 2"/>
    <property type="match status" value="1"/>
</dbReference>
<dbReference type="InterPro" id="IPR042095">
    <property type="entry name" value="SUMF_sf"/>
</dbReference>
<reference evidence="2" key="1">
    <citation type="submission" date="2021-04" db="EMBL/GenBank/DDBJ databases">
        <title>Genomics, taxonomy and metabolism of representatives of sulfur bacteria of the genus Thiothrix: Thiothrix fructosivorans QT, Thiothrix unzii A1T and three new species, Thiothrix subterranea sp. nov., Thiothrix litoralis sp. nov. and 'Candidatus Thiothrix anitrata' sp. nov.</title>
        <authorList>
            <person name="Ravin N.V."/>
            <person name="Smolyakov D."/>
            <person name="Rudenko T.S."/>
            <person name="Mardanov A.V."/>
            <person name="Beletsky A.V."/>
            <person name="Markov N.D."/>
            <person name="Fomenkov A.I."/>
            <person name="Roberts R.J."/>
            <person name="Karnachuk O.V."/>
            <person name="Novikov A."/>
            <person name="Grabovich M.Y."/>
        </authorList>
    </citation>
    <scope>NUCLEOTIDE SEQUENCE</scope>
    <source>
        <strain evidence="2">A1</strain>
    </source>
</reference>
<dbReference type="InterPro" id="IPR005532">
    <property type="entry name" value="SUMF_dom"/>
</dbReference>
<dbReference type="InterPro" id="IPR051043">
    <property type="entry name" value="Sulfatase_Mod_Factor_Kinase"/>
</dbReference>
<dbReference type="InterPro" id="IPR027417">
    <property type="entry name" value="P-loop_NTPase"/>
</dbReference>
<name>A0A975F7J8_9GAMM</name>
<dbReference type="GO" id="GO:0007165">
    <property type="term" value="P:signal transduction"/>
    <property type="evidence" value="ECO:0007669"/>
    <property type="project" value="InterPro"/>
</dbReference>
<evidence type="ECO:0000313" key="3">
    <source>
        <dbReference type="Proteomes" id="UP000672009"/>
    </source>
</evidence>
<evidence type="ECO:0000313" key="2">
    <source>
        <dbReference type="EMBL" id="QTR52456.1"/>
    </source>
</evidence>
<dbReference type="SUPFAM" id="SSF52540">
    <property type="entry name" value="P-loop containing nucleoside triphosphate hydrolases"/>
    <property type="match status" value="1"/>
</dbReference>
<feature type="domain" description="TIR" evidence="1">
    <location>
        <begin position="2"/>
        <end position="138"/>
    </location>
</feature>
<dbReference type="Pfam" id="PF20703">
    <property type="entry name" value="nSTAND1"/>
    <property type="match status" value="1"/>
</dbReference>
<dbReference type="SUPFAM" id="SSF56436">
    <property type="entry name" value="C-type lectin-like"/>
    <property type="match status" value="1"/>
</dbReference>
<dbReference type="EMBL" id="CP072793">
    <property type="protein sequence ID" value="QTR52456.1"/>
    <property type="molecule type" value="Genomic_DNA"/>
</dbReference>
<dbReference type="InterPro" id="IPR035897">
    <property type="entry name" value="Toll_tir_struct_dom_sf"/>
</dbReference>
<organism evidence="2 3">
    <name type="scientific">Thiothrix unzii</name>
    <dbReference type="NCBI Taxonomy" id="111769"/>
    <lineage>
        <taxon>Bacteria</taxon>
        <taxon>Pseudomonadati</taxon>
        <taxon>Pseudomonadota</taxon>
        <taxon>Gammaproteobacteria</taxon>
        <taxon>Thiotrichales</taxon>
        <taxon>Thiotrichaceae</taxon>
        <taxon>Thiothrix</taxon>
    </lineage>
</organism>
<evidence type="ECO:0000259" key="1">
    <source>
        <dbReference type="PROSITE" id="PS50104"/>
    </source>
</evidence>
<dbReference type="GO" id="GO:0120147">
    <property type="term" value="F:formylglycine-generating oxidase activity"/>
    <property type="evidence" value="ECO:0007669"/>
    <property type="project" value="TreeGrafter"/>
</dbReference>
<dbReference type="Gene3D" id="3.90.1580.10">
    <property type="entry name" value="paralog of FGE (formylglycine-generating enzyme)"/>
    <property type="match status" value="1"/>
</dbReference>